<dbReference type="Pfam" id="PF17775">
    <property type="entry name" value="YchJ_M-like"/>
    <property type="match status" value="1"/>
</dbReference>
<dbReference type="Gene3D" id="3.10.450.50">
    <property type="match status" value="1"/>
</dbReference>
<dbReference type="Proteomes" id="UP001642484">
    <property type="component" value="Unassembled WGS sequence"/>
</dbReference>
<evidence type="ECO:0000259" key="1">
    <source>
        <dbReference type="Pfam" id="PF17775"/>
    </source>
</evidence>
<sequence length="280" mass="30724">MCRSSTSHISLILSRSASRTATGTATVSATAMARKNGPGLGPRLAPLAFLACALKLSFVGIHQSRNTLVPRRGEGFEGAPSPKVKSTISREQLERDHGDSWEMVDQILKGERASSPEAIMRARFTALRFKDPQFLAATEKEEGTSIKKRAAGWAKTLGLEEKTLADAFTGLFGSDIEALQDPLSFEVVTADEDSVEFKIRCRNGKTLHEKSKFQQDRKWGYVYSGNSVPCSQSESSILVISCLNSCVLFRRITHSPIPDLQLHKCLDCRSHVTISCPFSC</sequence>
<dbReference type="InterPro" id="IPR032710">
    <property type="entry name" value="NTF2-like_dom_sf"/>
</dbReference>
<proteinExistence type="predicted"/>
<protein>
    <recommendedName>
        <fullName evidence="1">YchJ-like middle NTF2-like domain-containing protein</fullName>
    </recommendedName>
</protein>
<dbReference type="InterPro" id="IPR048469">
    <property type="entry name" value="YchJ-like_M"/>
</dbReference>
<name>A0ABP0M7U5_9DINO</name>
<organism evidence="2 3">
    <name type="scientific">Durusdinium trenchii</name>
    <dbReference type="NCBI Taxonomy" id="1381693"/>
    <lineage>
        <taxon>Eukaryota</taxon>
        <taxon>Sar</taxon>
        <taxon>Alveolata</taxon>
        <taxon>Dinophyceae</taxon>
        <taxon>Suessiales</taxon>
        <taxon>Symbiodiniaceae</taxon>
        <taxon>Durusdinium</taxon>
    </lineage>
</organism>
<reference evidence="2 3" key="1">
    <citation type="submission" date="2024-02" db="EMBL/GenBank/DDBJ databases">
        <authorList>
            <person name="Chen Y."/>
            <person name="Shah S."/>
            <person name="Dougan E. K."/>
            <person name="Thang M."/>
            <person name="Chan C."/>
        </authorList>
    </citation>
    <scope>NUCLEOTIDE SEQUENCE [LARGE SCALE GENOMIC DNA]</scope>
</reference>
<evidence type="ECO:0000313" key="3">
    <source>
        <dbReference type="Proteomes" id="UP001642484"/>
    </source>
</evidence>
<keyword evidence="3" id="KW-1185">Reference proteome</keyword>
<evidence type="ECO:0000313" key="2">
    <source>
        <dbReference type="EMBL" id="CAK9047548.1"/>
    </source>
</evidence>
<comment type="caution">
    <text evidence="2">The sequence shown here is derived from an EMBL/GenBank/DDBJ whole genome shotgun (WGS) entry which is preliminary data.</text>
</comment>
<dbReference type="EMBL" id="CAXAMN010016202">
    <property type="protein sequence ID" value="CAK9047548.1"/>
    <property type="molecule type" value="Genomic_DNA"/>
</dbReference>
<accession>A0ABP0M7U5</accession>
<feature type="domain" description="YchJ-like middle NTF2-like" evidence="1">
    <location>
        <begin position="115"/>
        <end position="222"/>
    </location>
</feature>
<gene>
    <name evidence="2" type="ORF">CCMP2556_LOCUS24580</name>
</gene>
<dbReference type="SUPFAM" id="SSF54427">
    <property type="entry name" value="NTF2-like"/>
    <property type="match status" value="1"/>
</dbReference>